<dbReference type="AlphaFoldDB" id="A0A437P3G2"/>
<dbReference type="SUPFAM" id="SSF49899">
    <property type="entry name" value="Concanavalin A-like lectins/glucanases"/>
    <property type="match status" value="1"/>
</dbReference>
<dbReference type="InterPro" id="IPR000757">
    <property type="entry name" value="Beta-glucanase-like"/>
</dbReference>
<dbReference type="Gene3D" id="2.150.10.10">
    <property type="entry name" value="Serralysin-like metalloprotease, C-terminal"/>
    <property type="match status" value="5"/>
</dbReference>
<name>A0A437P3G2_9HYPH</name>
<dbReference type="PROSITE" id="PS00330">
    <property type="entry name" value="HEMOLYSIN_CALCIUM"/>
    <property type="match status" value="7"/>
</dbReference>
<dbReference type="GO" id="GO:0005975">
    <property type="term" value="P:carbohydrate metabolic process"/>
    <property type="evidence" value="ECO:0007669"/>
    <property type="project" value="InterPro"/>
</dbReference>
<dbReference type="SUPFAM" id="SSF51120">
    <property type="entry name" value="beta-Roll"/>
    <property type="match status" value="4"/>
</dbReference>
<dbReference type="GO" id="GO:0005509">
    <property type="term" value="F:calcium ion binding"/>
    <property type="evidence" value="ECO:0007669"/>
    <property type="project" value="InterPro"/>
</dbReference>
<keyword evidence="3" id="KW-0964">Secreted</keyword>
<feature type="domain" description="GH16" evidence="5">
    <location>
        <begin position="251"/>
        <end position="479"/>
    </location>
</feature>
<dbReference type="PANTHER" id="PTHR38340:SF1">
    <property type="entry name" value="S-LAYER PROTEIN"/>
    <property type="match status" value="1"/>
</dbReference>
<comment type="similarity">
    <text evidence="2">Belongs to the glycosyl hydrolase 16 family.</text>
</comment>
<evidence type="ECO:0000313" key="7">
    <source>
        <dbReference type="Proteomes" id="UP000286997"/>
    </source>
</evidence>
<dbReference type="OrthoDB" id="9809583at2"/>
<dbReference type="InterPro" id="IPR050557">
    <property type="entry name" value="RTX_toxin/Mannuronan_C5-epim"/>
</dbReference>
<proteinExistence type="inferred from homology"/>
<evidence type="ECO:0000256" key="4">
    <source>
        <dbReference type="SAM" id="MobiDB-lite"/>
    </source>
</evidence>
<dbReference type="InterPro" id="IPR001343">
    <property type="entry name" value="Hemolysn_Ca-bd"/>
</dbReference>
<dbReference type="Pfam" id="PF00353">
    <property type="entry name" value="HemolysinCabind"/>
    <property type="match status" value="6"/>
</dbReference>
<dbReference type="Gene3D" id="2.60.120.200">
    <property type="match status" value="1"/>
</dbReference>
<dbReference type="GO" id="GO:0004553">
    <property type="term" value="F:hydrolase activity, hydrolyzing O-glycosyl compounds"/>
    <property type="evidence" value="ECO:0007669"/>
    <property type="project" value="InterPro"/>
</dbReference>
<evidence type="ECO:0000256" key="3">
    <source>
        <dbReference type="ARBA" id="ARBA00022525"/>
    </source>
</evidence>
<keyword evidence="7" id="KW-1185">Reference proteome</keyword>
<dbReference type="InterPro" id="IPR018511">
    <property type="entry name" value="Hemolysin-typ_Ca-bd_CS"/>
</dbReference>
<dbReference type="InterPro" id="IPR013320">
    <property type="entry name" value="ConA-like_dom_sf"/>
</dbReference>
<dbReference type="EMBL" id="SACP01000014">
    <property type="protein sequence ID" value="RVU16810.1"/>
    <property type="molecule type" value="Genomic_DNA"/>
</dbReference>
<evidence type="ECO:0000259" key="5">
    <source>
        <dbReference type="PROSITE" id="PS51762"/>
    </source>
</evidence>
<gene>
    <name evidence="6" type="ORF">EOE48_15180</name>
</gene>
<evidence type="ECO:0000256" key="1">
    <source>
        <dbReference type="ARBA" id="ARBA00004613"/>
    </source>
</evidence>
<evidence type="ECO:0000256" key="2">
    <source>
        <dbReference type="ARBA" id="ARBA00006865"/>
    </source>
</evidence>
<dbReference type="CDD" id="cd08023">
    <property type="entry name" value="GH16_laminarinase_like"/>
    <property type="match status" value="1"/>
</dbReference>
<dbReference type="PRINTS" id="PR00313">
    <property type="entry name" value="CABNDNGRPT"/>
</dbReference>
<feature type="region of interest" description="Disordered" evidence="4">
    <location>
        <begin position="511"/>
        <end position="533"/>
    </location>
</feature>
<dbReference type="PANTHER" id="PTHR38340">
    <property type="entry name" value="S-LAYER PROTEIN"/>
    <property type="match status" value="1"/>
</dbReference>
<evidence type="ECO:0000313" key="6">
    <source>
        <dbReference type="EMBL" id="RVU16810.1"/>
    </source>
</evidence>
<accession>A0A437P3G2</accession>
<dbReference type="InterPro" id="IPR011049">
    <property type="entry name" value="Serralysin-like_metalloprot_C"/>
</dbReference>
<keyword evidence="6" id="KW-0378">Hydrolase</keyword>
<comment type="subcellular location">
    <subcellularLocation>
        <location evidence="1">Secreted</location>
    </subcellularLocation>
</comment>
<dbReference type="Proteomes" id="UP000286997">
    <property type="component" value="Unassembled WGS sequence"/>
</dbReference>
<dbReference type="GO" id="GO:0005576">
    <property type="term" value="C:extracellular region"/>
    <property type="evidence" value="ECO:0007669"/>
    <property type="project" value="UniProtKB-SubCell"/>
</dbReference>
<comment type="caution">
    <text evidence="6">The sequence shown here is derived from an EMBL/GenBank/DDBJ whole genome shotgun (WGS) entry which is preliminary data.</text>
</comment>
<reference evidence="6 7" key="1">
    <citation type="submission" date="2019-01" db="EMBL/GenBank/DDBJ databases">
        <authorList>
            <person name="Chen W.-M."/>
        </authorList>
    </citation>
    <scope>NUCLEOTIDE SEQUENCE [LARGE SCALE GENOMIC DNA]</scope>
    <source>
        <strain evidence="6 7">TER-1</strain>
    </source>
</reference>
<organism evidence="6 7">
    <name type="scientific">Methylobacterium oryzihabitans</name>
    <dbReference type="NCBI Taxonomy" id="2499852"/>
    <lineage>
        <taxon>Bacteria</taxon>
        <taxon>Pseudomonadati</taxon>
        <taxon>Pseudomonadota</taxon>
        <taxon>Alphaproteobacteria</taxon>
        <taxon>Hyphomicrobiales</taxon>
        <taxon>Methylobacteriaceae</taxon>
        <taxon>Methylobacterium</taxon>
    </lineage>
</organism>
<sequence>MSDTQTPIWTAPPPSAIPGPMVRARDGFNDLVVGTPDNDALAGLSGADTMVGGLGDDTYYVDDPGDVVDEDENGGIDTVISYLPTTVLARNVENLTLSGSSNKSGYGNALANIVRGHAGNNVLDGGAGDDLLYGGGGTDVFVVRAGNGSDAIGDFKAGPTSASIVSLVGYGLTSFDQIKAAMVQDDTTVVLNLGNGETLRFLNQAVQNFSADDFRSGLDTSKWTQTFGDEFDTFDRFNGVDGTWTTRFPRDGFSGFTNPTRGEQQVYVDSEFRGAPAKSAPEALGLNPFSVQDGSLEITARETPAQALSWAGNRKYYSGLISSFSSFQQTYGYFEMRAKMPAGQALWPAFWLLPVDGGAITELDVVEMLGQSPFNSLVAAHSGVTGKRTADTFLNLTPDLNADYHTFGMDWGPKTITWYFDGVAVGSAATPADLQNRSMYMIANLAVGGNWAGLPNAGTLADDPSLRIDYIRAYATENTVSTGAVRRSRGGVDGVIDDLFGTALNDSLSGNDQNDKLSGAAGDDTLSGGADNDTIGGGAGNDVIDGGTGIDVALYAGDLSRLVVVRDLDTDVYTVIDTGSVDNQGTDQLTGIETLRFRRIDDVSGDVLGSTDVALTDAVDAVVRRNPDGSRVLTVGDASVAPFLPATAGIDTVEFTGRGVIRLADGFETLTSTATPYGTTLIGNAGANTLRSGPGGTRFVGLAGDDLFVGSSPLASDTVDYSLDAADGGTAGVSVNLAGGLATDGFGGRDTLVGIAHATGTASGDTIVGSGLANVLQGLGGNDMLSGGAGDDRLDGGAGDDTLDGGAGADQLIGGDGANTASYASAAAGLTADLGNAANNTGDAAGDRYNRISALVGSGYDDSLTGSAAADILRGGGGGDTLAGLNGADLLFGEDGDDLLLGGAGSDTIDGGAGNDRLAGGIGYDRLTGGAGADTFVFAAADGKTSMDTVTDFTSGVDKLEVQLSGLVDPSRLSEIRLLTGMAVPTSAPSAALFYETGSGRLWWEPGGAASGNVLLATLSGNPTLTAGDVTIV</sequence>
<dbReference type="PROSITE" id="PS51762">
    <property type="entry name" value="GH16_2"/>
    <property type="match status" value="1"/>
</dbReference>
<dbReference type="Pfam" id="PF00722">
    <property type="entry name" value="Glyco_hydro_16"/>
    <property type="match status" value="1"/>
</dbReference>
<protein>
    <submittedName>
        <fullName evidence="6">Glycosyl hydrolase family protein</fullName>
    </submittedName>
</protein>